<dbReference type="PANTHER" id="PTHR21037:SF2">
    <property type="entry name" value="SIMILAR TO NOVEL PROTEIN"/>
    <property type="match status" value="1"/>
</dbReference>
<dbReference type="PANTHER" id="PTHR21037">
    <property type="entry name" value="39S RIBOSOMAL PROTEIN L14, MITOCHONDRIAL"/>
    <property type="match status" value="1"/>
</dbReference>
<dbReference type="AlphaFoldDB" id="A0A835YXG3"/>
<evidence type="ECO:0008006" key="4">
    <source>
        <dbReference type="Google" id="ProtNLM"/>
    </source>
</evidence>
<dbReference type="OrthoDB" id="274765at2759"/>
<proteinExistence type="predicted"/>
<gene>
    <name evidence="2" type="ORF">JKP88DRAFT_317124</name>
</gene>
<dbReference type="InterPro" id="IPR014729">
    <property type="entry name" value="Rossmann-like_a/b/a_fold"/>
</dbReference>
<dbReference type="EMBL" id="JAFCMP010000220">
    <property type="protein sequence ID" value="KAG5183321.1"/>
    <property type="molecule type" value="Genomic_DNA"/>
</dbReference>
<evidence type="ECO:0000313" key="3">
    <source>
        <dbReference type="Proteomes" id="UP000664859"/>
    </source>
</evidence>
<feature type="compositionally biased region" description="Low complexity" evidence="1">
    <location>
        <begin position="77"/>
        <end position="90"/>
    </location>
</feature>
<dbReference type="InterPro" id="IPR040807">
    <property type="entry name" value="DUF5522"/>
</dbReference>
<evidence type="ECO:0000313" key="2">
    <source>
        <dbReference type="EMBL" id="KAG5183321.1"/>
    </source>
</evidence>
<sequence>MADKLARDIEDAHKAACDAGEMAYSDPATGYTVFTELQHIKRGFCCGNGCRHCPFLHQNVEDPALRKNGPTKTVLLNDGSDASSSSSSNSGSGGSGSARGGGPLNVLFWSGGKDSFLTLRALQAEQRDDPGAPEVMLITTCDAVSGTVAFQNTNIRDVMDQAKALQVDLLAVPLKGGEASTGAGPYVDAVMAALEPFKQRIRALCFGDLHLVDIRAWREATFTDTYPCRFPLFNTPYAELKARLWAEAERGTISVTVSAVRDDLLEQGPLRIGAQYDAAFVGALPQGVDEMGENGEFHTHVAVAPSAAKAVVKGDGAAR</sequence>
<reference evidence="2" key="1">
    <citation type="submission" date="2021-02" db="EMBL/GenBank/DDBJ databases">
        <title>First Annotated Genome of the Yellow-green Alga Tribonema minus.</title>
        <authorList>
            <person name="Mahan K.M."/>
        </authorList>
    </citation>
    <scope>NUCLEOTIDE SEQUENCE</scope>
    <source>
        <strain evidence="2">UTEX B ZZ1240</strain>
    </source>
</reference>
<name>A0A835YXG3_9STRA</name>
<evidence type="ECO:0000256" key="1">
    <source>
        <dbReference type="SAM" id="MobiDB-lite"/>
    </source>
</evidence>
<feature type="region of interest" description="Disordered" evidence="1">
    <location>
        <begin position="64"/>
        <end position="98"/>
    </location>
</feature>
<dbReference type="Pfam" id="PF17653">
    <property type="entry name" value="DUF5522"/>
    <property type="match status" value="1"/>
</dbReference>
<dbReference type="Gene3D" id="3.40.50.620">
    <property type="entry name" value="HUPs"/>
    <property type="match status" value="1"/>
</dbReference>
<organism evidence="2 3">
    <name type="scientific">Tribonema minus</name>
    <dbReference type="NCBI Taxonomy" id="303371"/>
    <lineage>
        <taxon>Eukaryota</taxon>
        <taxon>Sar</taxon>
        <taxon>Stramenopiles</taxon>
        <taxon>Ochrophyta</taxon>
        <taxon>PX clade</taxon>
        <taxon>Xanthophyceae</taxon>
        <taxon>Tribonematales</taxon>
        <taxon>Tribonemataceae</taxon>
        <taxon>Tribonema</taxon>
    </lineage>
</organism>
<keyword evidence="3" id="KW-1185">Reference proteome</keyword>
<comment type="caution">
    <text evidence="2">The sequence shown here is derived from an EMBL/GenBank/DDBJ whole genome shotgun (WGS) entry which is preliminary data.</text>
</comment>
<dbReference type="Proteomes" id="UP000664859">
    <property type="component" value="Unassembled WGS sequence"/>
</dbReference>
<protein>
    <recommendedName>
        <fullName evidence="4">Diphthine--ammonia ligase</fullName>
    </recommendedName>
</protein>
<accession>A0A835YXG3</accession>
<dbReference type="SUPFAM" id="SSF52402">
    <property type="entry name" value="Adenine nucleotide alpha hydrolases-like"/>
    <property type="match status" value="1"/>
</dbReference>